<proteinExistence type="inferred from homology"/>
<dbReference type="InterPro" id="IPR036291">
    <property type="entry name" value="NAD(P)-bd_dom_sf"/>
</dbReference>
<comment type="similarity">
    <text evidence="1">Belongs to the short-chain dehydrogenases/reductases (SDR) family.</text>
</comment>
<evidence type="ECO:0000313" key="4">
    <source>
        <dbReference type="Proteomes" id="UP001306508"/>
    </source>
</evidence>
<dbReference type="GO" id="GO:0006633">
    <property type="term" value="P:fatty acid biosynthetic process"/>
    <property type="evidence" value="ECO:0007669"/>
    <property type="project" value="TreeGrafter"/>
</dbReference>
<dbReference type="GO" id="GO:0016616">
    <property type="term" value="F:oxidoreductase activity, acting on the CH-OH group of donors, NAD or NADP as acceptor"/>
    <property type="evidence" value="ECO:0007669"/>
    <property type="project" value="TreeGrafter"/>
</dbReference>
<reference evidence="4" key="1">
    <citation type="submission" date="2023-07" db="EMBL/GenBank/DDBJ databases">
        <title>A draft genome of Kazachstania heterogenica Y-27499.</title>
        <authorList>
            <person name="Donic C."/>
            <person name="Kralova J.S."/>
            <person name="Fidel L."/>
            <person name="Ben-Dor S."/>
            <person name="Jung S."/>
        </authorList>
    </citation>
    <scope>NUCLEOTIDE SEQUENCE [LARGE SCALE GENOMIC DNA]</scope>
    <source>
        <strain evidence="4">Y27499</strain>
    </source>
</reference>
<dbReference type="PANTHER" id="PTHR42760">
    <property type="entry name" value="SHORT-CHAIN DEHYDROGENASES/REDUCTASES FAMILY MEMBER"/>
    <property type="match status" value="1"/>
</dbReference>
<dbReference type="GO" id="GO:0048038">
    <property type="term" value="F:quinone binding"/>
    <property type="evidence" value="ECO:0007669"/>
    <property type="project" value="TreeGrafter"/>
</dbReference>
<sequence length="300" mass="33717">MNKRILPVAIITGSTGHIGRAVIEKLTKQGISCICLGSKKLSLSSFSIYSLPLHNVVKGQRHQYISVDFTKPLNIDDLKETKYSGIEFSMDNHSHKINMKENNNLKLLGYKNWEGNSLCFKPIYKLQLLINLVGISQNQLSIKMSSESINKMININLLNPIIMTQLAAREMLKDAKYHICDGDSYGDIIHHHPCIINVSSILGEINIDDNINNTRFNGISIYGSTKAGLIQYSKLLNSELKTPPWPRVLNISPGPVIDSAMIQNLPFENRQLLLNHSKDGSKATTTKEIAELIWRKYTCL</sequence>
<dbReference type="Proteomes" id="UP001306508">
    <property type="component" value="Unassembled WGS sequence"/>
</dbReference>
<dbReference type="EMBL" id="JAWIZZ010000053">
    <property type="protein sequence ID" value="KAK5778503.1"/>
    <property type="molecule type" value="Genomic_DNA"/>
</dbReference>
<name>A0AAN7WL35_9SACH</name>
<dbReference type="Gene3D" id="3.40.50.720">
    <property type="entry name" value="NAD(P)-binding Rossmann-like Domain"/>
    <property type="match status" value="1"/>
</dbReference>
<accession>A0AAN7WL35</accession>
<dbReference type="CDD" id="cd05233">
    <property type="entry name" value="SDR_c"/>
    <property type="match status" value="1"/>
</dbReference>
<gene>
    <name evidence="3" type="ORF">RI543_004170</name>
</gene>
<dbReference type="InterPro" id="IPR002347">
    <property type="entry name" value="SDR_fam"/>
</dbReference>
<keyword evidence="4" id="KW-1185">Reference proteome</keyword>
<evidence type="ECO:0000256" key="1">
    <source>
        <dbReference type="ARBA" id="ARBA00006484"/>
    </source>
</evidence>
<organism evidence="3 4">
    <name type="scientific">Arxiozyma heterogenica</name>
    <dbReference type="NCBI Taxonomy" id="278026"/>
    <lineage>
        <taxon>Eukaryota</taxon>
        <taxon>Fungi</taxon>
        <taxon>Dikarya</taxon>
        <taxon>Ascomycota</taxon>
        <taxon>Saccharomycotina</taxon>
        <taxon>Saccharomycetes</taxon>
        <taxon>Saccharomycetales</taxon>
        <taxon>Saccharomycetaceae</taxon>
        <taxon>Arxiozyma</taxon>
    </lineage>
</organism>
<keyword evidence="2" id="KW-0560">Oxidoreductase</keyword>
<dbReference type="SUPFAM" id="SSF51735">
    <property type="entry name" value="NAD(P)-binding Rossmann-fold domains"/>
    <property type="match status" value="1"/>
</dbReference>
<dbReference type="PANTHER" id="PTHR42760:SF133">
    <property type="entry name" value="3-OXOACYL-[ACYL-CARRIER-PROTEIN] REDUCTASE"/>
    <property type="match status" value="1"/>
</dbReference>
<protein>
    <submittedName>
        <fullName evidence="3">Uncharacterized protein</fullName>
    </submittedName>
</protein>
<evidence type="ECO:0000313" key="3">
    <source>
        <dbReference type="EMBL" id="KAK5778503.1"/>
    </source>
</evidence>
<evidence type="ECO:0000256" key="2">
    <source>
        <dbReference type="ARBA" id="ARBA00023002"/>
    </source>
</evidence>
<dbReference type="PRINTS" id="PR00081">
    <property type="entry name" value="GDHRDH"/>
</dbReference>
<comment type="caution">
    <text evidence="3">The sequence shown here is derived from an EMBL/GenBank/DDBJ whole genome shotgun (WGS) entry which is preliminary data.</text>
</comment>
<dbReference type="AlphaFoldDB" id="A0AAN7WL35"/>
<dbReference type="Pfam" id="PF00106">
    <property type="entry name" value="adh_short"/>
    <property type="match status" value="1"/>
</dbReference>